<organism evidence="3 4">
    <name type="scientific">Plectus sambesii</name>
    <dbReference type="NCBI Taxonomy" id="2011161"/>
    <lineage>
        <taxon>Eukaryota</taxon>
        <taxon>Metazoa</taxon>
        <taxon>Ecdysozoa</taxon>
        <taxon>Nematoda</taxon>
        <taxon>Chromadorea</taxon>
        <taxon>Plectida</taxon>
        <taxon>Plectina</taxon>
        <taxon>Plectoidea</taxon>
        <taxon>Plectidae</taxon>
        <taxon>Plectus</taxon>
    </lineage>
</organism>
<sequence>MKVTTMMRLLVVWFAIAMSLVEANFLQQALQRERCTPLDPATDSIIHRDSHPECRPRLYPDYLSSCSCSYFVARKENGCPSHYYALCTKGEDRSVKAPKVFKQVPLVQAPIKRAEVLQPEPLPIRIKEEAVENIIESVTQPEPLTTRVNQDAAVDSIERVTQAPPVSPPTNAREEGTSKAPLPIDQAGDLVRRKNTVQKLVFKPISSAFASIAIKKEKPILVSEPAVTPSAKVNITQSAIVNVTQSTIVNVTQSTTVIPVTFAPLRRFSARVQNTLIEQVDRPDQCPEEVSGCIFEDEVEGTDCTILGNRACRAVDADYCSAGIGIPIRRVCCRVKSDQRNKIDENSIGCPSSNGGCIFSDYVQGTNCTVNGTADCLAVGADYCGAVVGGTRVCCSSNREPPPKYRGDGSETCSEENSGCIFGDLADKIDCSIGGSAQCAAIGSGYCSAWYGFPLKRGCCYVNLRATNTTLSDSARACPPTNSGCIFGDVATGIECTLVGNAACNATGSYCSAFFGRPAKRVCCAASE</sequence>
<name>A0A914VWU6_9BILA</name>
<evidence type="ECO:0000313" key="3">
    <source>
        <dbReference type="Proteomes" id="UP000887566"/>
    </source>
</evidence>
<dbReference type="WBParaSite" id="PSAMB.scaffold263size60343.g3957.t1">
    <property type="protein sequence ID" value="PSAMB.scaffold263size60343.g3957.t1"/>
    <property type="gene ID" value="PSAMB.scaffold263size60343.g3957"/>
</dbReference>
<evidence type="ECO:0000313" key="4">
    <source>
        <dbReference type="WBParaSite" id="PSAMB.scaffold263size60343.g3957.t1"/>
    </source>
</evidence>
<keyword evidence="3" id="KW-1185">Reference proteome</keyword>
<feature type="region of interest" description="Disordered" evidence="1">
    <location>
        <begin position="161"/>
        <end position="183"/>
    </location>
</feature>
<proteinExistence type="predicted"/>
<dbReference type="AlphaFoldDB" id="A0A914VWU6"/>
<evidence type="ECO:0000256" key="2">
    <source>
        <dbReference type="SAM" id="SignalP"/>
    </source>
</evidence>
<evidence type="ECO:0000256" key="1">
    <source>
        <dbReference type="SAM" id="MobiDB-lite"/>
    </source>
</evidence>
<keyword evidence="2" id="KW-0732">Signal</keyword>
<feature type="signal peptide" evidence="2">
    <location>
        <begin position="1"/>
        <end position="23"/>
    </location>
</feature>
<protein>
    <submittedName>
        <fullName evidence="4">Uncharacterized protein</fullName>
    </submittedName>
</protein>
<dbReference type="Proteomes" id="UP000887566">
    <property type="component" value="Unplaced"/>
</dbReference>
<accession>A0A914VWU6</accession>
<reference evidence="4" key="1">
    <citation type="submission" date="2022-11" db="UniProtKB">
        <authorList>
            <consortium name="WormBaseParasite"/>
        </authorList>
    </citation>
    <scope>IDENTIFICATION</scope>
</reference>
<feature type="chain" id="PRO_5038069421" evidence="2">
    <location>
        <begin position="24"/>
        <end position="528"/>
    </location>
</feature>